<organism evidence="1 2">
    <name type="scientific">Aplosporella prunicola CBS 121167</name>
    <dbReference type="NCBI Taxonomy" id="1176127"/>
    <lineage>
        <taxon>Eukaryota</taxon>
        <taxon>Fungi</taxon>
        <taxon>Dikarya</taxon>
        <taxon>Ascomycota</taxon>
        <taxon>Pezizomycotina</taxon>
        <taxon>Dothideomycetes</taxon>
        <taxon>Dothideomycetes incertae sedis</taxon>
        <taxon>Botryosphaeriales</taxon>
        <taxon>Aplosporellaceae</taxon>
        <taxon>Aplosporella</taxon>
    </lineage>
</organism>
<accession>A0A6A6B351</accession>
<reference evidence="1" key="1">
    <citation type="journal article" date="2020" name="Stud. Mycol.">
        <title>101 Dothideomycetes genomes: a test case for predicting lifestyles and emergence of pathogens.</title>
        <authorList>
            <person name="Haridas S."/>
            <person name="Albert R."/>
            <person name="Binder M."/>
            <person name="Bloem J."/>
            <person name="Labutti K."/>
            <person name="Salamov A."/>
            <person name="Andreopoulos B."/>
            <person name="Baker S."/>
            <person name="Barry K."/>
            <person name="Bills G."/>
            <person name="Bluhm B."/>
            <person name="Cannon C."/>
            <person name="Castanera R."/>
            <person name="Culley D."/>
            <person name="Daum C."/>
            <person name="Ezra D."/>
            <person name="Gonzalez J."/>
            <person name="Henrissat B."/>
            <person name="Kuo A."/>
            <person name="Liang C."/>
            <person name="Lipzen A."/>
            <person name="Lutzoni F."/>
            <person name="Magnuson J."/>
            <person name="Mondo S."/>
            <person name="Nolan M."/>
            <person name="Ohm R."/>
            <person name="Pangilinan J."/>
            <person name="Park H.-J."/>
            <person name="Ramirez L."/>
            <person name="Alfaro M."/>
            <person name="Sun H."/>
            <person name="Tritt A."/>
            <person name="Yoshinaga Y."/>
            <person name="Zwiers L.-H."/>
            <person name="Turgeon B."/>
            <person name="Goodwin S."/>
            <person name="Spatafora J."/>
            <person name="Crous P."/>
            <person name="Grigoriev I."/>
        </authorList>
    </citation>
    <scope>NUCLEOTIDE SEQUENCE</scope>
    <source>
        <strain evidence="1">CBS 121167</strain>
    </source>
</reference>
<sequence>MNVFLTNVFCGVEYPLLKQYSLDGLDEAPNSPATQTLTAEMLCINIHYWHLASPRDTPLKLREKREKKKGRQAAKPAEKVEEKEMAAAKSATTISTMNIFLTNIFCGVELPLFQQYNVDGLDDGNWGTPPAQVSAPFFLTWHDFPRSNAGTGRKSLKRCLDSFYTSSRFSKRELRKTMDKCPR</sequence>
<dbReference type="AlphaFoldDB" id="A0A6A6B351"/>
<protein>
    <submittedName>
        <fullName evidence="1">Uncharacterized protein</fullName>
    </submittedName>
</protein>
<dbReference type="RefSeq" id="XP_033394332.1">
    <property type="nucleotide sequence ID" value="XM_033542411.1"/>
</dbReference>
<keyword evidence="2" id="KW-1185">Reference proteome</keyword>
<proteinExistence type="predicted"/>
<dbReference type="Proteomes" id="UP000799438">
    <property type="component" value="Unassembled WGS sequence"/>
</dbReference>
<evidence type="ECO:0000313" key="2">
    <source>
        <dbReference type="Proteomes" id="UP000799438"/>
    </source>
</evidence>
<name>A0A6A6B351_9PEZI</name>
<gene>
    <name evidence="1" type="ORF">K452DRAFT_301140</name>
</gene>
<dbReference type="EMBL" id="ML995496">
    <property type="protein sequence ID" value="KAF2138619.1"/>
    <property type="molecule type" value="Genomic_DNA"/>
</dbReference>
<dbReference type="GeneID" id="54299908"/>
<evidence type="ECO:0000313" key="1">
    <source>
        <dbReference type="EMBL" id="KAF2138619.1"/>
    </source>
</evidence>